<comment type="subunit">
    <text evidence="1">Forms a heterodimer with GatD.</text>
</comment>
<comment type="caution">
    <text evidence="1">Lacks conserved residue(s) required for the propagation of feature annotation.</text>
</comment>
<keyword evidence="1" id="KW-0067">ATP-binding</keyword>
<dbReference type="AlphaFoldDB" id="A0A1F4W108"/>
<dbReference type="GO" id="GO:0008360">
    <property type="term" value="P:regulation of cell shape"/>
    <property type="evidence" value="ECO:0007669"/>
    <property type="project" value="UniProtKB-KW"/>
</dbReference>
<dbReference type="GO" id="GO:0071555">
    <property type="term" value="P:cell wall organization"/>
    <property type="evidence" value="ECO:0007669"/>
    <property type="project" value="UniProtKB-KW"/>
</dbReference>
<comment type="caution">
    <text evidence="4">The sequence shown here is derived from an EMBL/GenBank/DDBJ whole genome shotgun (WGS) entry which is preliminary data.</text>
</comment>
<dbReference type="GO" id="GO:0009252">
    <property type="term" value="P:peptidoglycan biosynthetic process"/>
    <property type="evidence" value="ECO:0007669"/>
    <property type="project" value="UniProtKB-UniRule"/>
</dbReference>
<dbReference type="Gene3D" id="3.40.1190.10">
    <property type="entry name" value="Mur-like, catalytic domain"/>
    <property type="match status" value="1"/>
</dbReference>
<dbReference type="EC" id="6.3.5.13" evidence="1"/>
<protein>
    <recommendedName>
        <fullName evidence="1">Lipid II isoglutaminyl synthase (glutamine-hydrolyzing) subunit MurT</fullName>
        <ecNumber evidence="1">6.3.5.13</ecNumber>
    </recommendedName>
</protein>
<dbReference type="EMBL" id="MEVT01000008">
    <property type="protein sequence ID" value="OGC63112.1"/>
    <property type="molecule type" value="Genomic_DNA"/>
</dbReference>
<dbReference type="PANTHER" id="PTHR23135:SF7">
    <property type="entry name" value="LIPID II ISOGLUTAMINYL SYNTHASE (GLUTAMINE-HYDROLYZING) SUBUNIT MURT"/>
    <property type="match status" value="1"/>
</dbReference>
<dbReference type="GO" id="GO:0140282">
    <property type="term" value="F:carbon-nitrogen ligase activity on lipid II"/>
    <property type="evidence" value="ECO:0007669"/>
    <property type="project" value="UniProtKB-UniRule"/>
</dbReference>
<keyword evidence="1" id="KW-0436">Ligase</keyword>
<comment type="catalytic activity">
    <reaction evidence="1">
        <text>beta-D-GlcNAc-(1-&gt;4)-Mur2Ac(oyl-L-Ala-gamma-D-Glu-L-Lys-D-Ala-D-Ala)-di-trans,octa-cis-undecaprenyl diphosphate + ATP = beta-D-GlcNAc-(1-&gt;4)-Mur2Ac(oyl-L-Ala-gamma-D-O-P-Glu-L-Lys-D-Ala-D-Ala)-di-trans,octa-cis-undecaprenyl diphosphate + ADP</text>
        <dbReference type="Rhea" id="RHEA:59488"/>
        <dbReference type="ChEBI" id="CHEBI:30616"/>
        <dbReference type="ChEBI" id="CHEBI:60033"/>
        <dbReference type="ChEBI" id="CHEBI:143132"/>
        <dbReference type="ChEBI" id="CHEBI:456216"/>
    </reaction>
</comment>
<comment type="catalytic activity">
    <reaction evidence="1">
        <text>beta-D-GlcNAc-(1-&gt;4)-Mur2Ac(oyl-L-Ala-gamma-D-O-P-Glu-L-Lys-D-Ala-D-Ala)-di-trans,octa-cis-undecaprenyl diphosphate + NH4(+) = beta-D-GlcNAc-(1-&gt;4)-Mur2Ac(oyl-L-Ala-D-isoglutaminyl-L-Lys-D-Ala-D-Ala)-di-trans,octa-cis-undecaprenyl diphosphate + phosphate + H(+)</text>
        <dbReference type="Rhea" id="RHEA:57932"/>
        <dbReference type="ChEBI" id="CHEBI:15378"/>
        <dbReference type="ChEBI" id="CHEBI:28938"/>
        <dbReference type="ChEBI" id="CHEBI:43474"/>
        <dbReference type="ChEBI" id="CHEBI:62233"/>
        <dbReference type="ChEBI" id="CHEBI:143132"/>
    </reaction>
</comment>
<dbReference type="InterPro" id="IPR043703">
    <property type="entry name" value="Lipid_II_synth_MurT"/>
</dbReference>
<evidence type="ECO:0000259" key="2">
    <source>
        <dbReference type="Pfam" id="PF08245"/>
    </source>
</evidence>
<comment type="pathway">
    <text evidence="1">Cell wall biogenesis; peptidoglycan biosynthesis.</text>
</comment>
<accession>A0A1F4W108</accession>
<dbReference type="Pfam" id="PF08353">
    <property type="entry name" value="MurT_C"/>
    <property type="match status" value="1"/>
</dbReference>
<feature type="domain" description="Lipid II isoglutaminyl synthase (glutamine-hydrolyzing) subunit MurT C-terminal" evidence="3">
    <location>
        <begin position="268"/>
        <end position="386"/>
    </location>
</feature>
<proteinExistence type="inferred from homology"/>
<keyword evidence="1" id="KW-0573">Peptidoglycan synthesis</keyword>
<dbReference type="Pfam" id="PF08245">
    <property type="entry name" value="Mur_ligase_M"/>
    <property type="match status" value="1"/>
</dbReference>
<comment type="catalytic activity">
    <reaction evidence="1">
        <text>beta-D-GlcNAc-(1-&gt;4)-Mur2Ac(oyl-L-Ala-gamma-D-Glu-L-Lys-D-Ala-D-Ala)-di-trans,octa-cis-undecaprenyl diphosphate + L-glutamine + ATP + H2O = beta-D-GlcNAc-(1-&gt;4)-Mur2Ac(oyl-L-Ala-D-isoglutaminyl-L-Lys-D-Ala-D-Ala)-di-trans,octa-cis-undecaprenyl diphosphate + L-glutamate + ADP + phosphate + H(+)</text>
        <dbReference type="Rhea" id="RHEA:57928"/>
        <dbReference type="ChEBI" id="CHEBI:15377"/>
        <dbReference type="ChEBI" id="CHEBI:15378"/>
        <dbReference type="ChEBI" id="CHEBI:29985"/>
        <dbReference type="ChEBI" id="CHEBI:30616"/>
        <dbReference type="ChEBI" id="CHEBI:43474"/>
        <dbReference type="ChEBI" id="CHEBI:58359"/>
        <dbReference type="ChEBI" id="CHEBI:60033"/>
        <dbReference type="ChEBI" id="CHEBI:62233"/>
        <dbReference type="ChEBI" id="CHEBI:456216"/>
        <dbReference type="EC" id="6.3.5.13"/>
    </reaction>
</comment>
<gene>
    <name evidence="1" type="primary">murT</name>
    <name evidence="4" type="ORF">A2264_00215</name>
</gene>
<comment type="function">
    <text evidence="1">The lipid II isoglutaminyl synthase complex catalyzes the formation of alpha-D-isoglutamine in the cell wall lipid II stem peptide. The MurT subunit catalyzes the ATP-dependent amidation of D-glutamate residue of lipid II, converting it to an isoglutamine residue.</text>
</comment>
<dbReference type="InterPro" id="IPR013221">
    <property type="entry name" value="Mur_ligase_cen"/>
</dbReference>
<feature type="active site" evidence="1">
    <location>
        <position position="310"/>
    </location>
</feature>
<dbReference type="SUPFAM" id="SSF53623">
    <property type="entry name" value="MurD-like peptide ligases, catalytic domain"/>
    <property type="match status" value="1"/>
</dbReference>
<organism evidence="4 5">
    <name type="scientific">candidate division WWE3 bacterium RIFOXYA2_FULL_46_9</name>
    <dbReference type="NCBI Taxonomy" id="1802636"/>
    <lineage>
        <taxon>Bacteria</taxon>
        <taxon>Katanobacteria</taxon>
    </lineage>
</organism>
<dbReference type="InterPro" id="IPR013564">
    <property type="entry name" value="MurT_C"/>
</dbReference>
<dbReference type="HAMAP" id="MF_02214">
    <property type="entry name" value="Lipid_II_synth_MurT"/>
    <property type="match status" value="1"/>
</dbReference>
<evidence type="ECO:0000313" key="5">
    <source>
        <dbReference type="Proteomes" id="UP000176614"/>
    </source>
</evidence>
<sequence>MFYTTLALAKLTTLISKLLNIGAGSTWPGHVALRVYPNLFRDSHFRFNKGLILITGTNGKTTTAKLLSMSLRNLGNFVVTNSSGANLLNGIASAFLLQFSLTKKFDYGVFEVDEAAFPKLLEQTSPNVVFLLNISRDQLDRHWEPDLVFERWVTALKNTTPLPYIIADSEEPKFGLMATLLDEDKITFFDKDSPLKLRSHKVFYNDKDLGSSNLAGEFNRKNLNAAAKAMALLGFSYKDVVASLKDFSFAYGRGEKIEFKGKDFRILLAKNPKSFNTNLDDLLDPSGDAIQAFPEALLFILNDNIPDGRDISWIYDINPIKLKEVCKDKAVFVAGTRCFDMAVRLQYAGVFIDKANVDKEIAEVLKRLASKTELKNVTVLPNYSSMLAFRKLVLGRSIL</sequence>
<dbReference type="Proteomes" id="UP000176614">
    <property type="component" value="Unassembled WGS sequence"/>
</dbReference>
<dbReference type="InterPro" id="IPR036565">
    <property type="entry name" value="Mur-like_cat_sf"/>
</dbReference>
<keyword evidence="1" id="KW-0133">Cell shape</keyword>
<comment type="similarity">
    <text evidence="1">Belongs to the MurCDEF family. MurT subfamily.</text>
</comment>
<reference evidence="4 5" key="1">
    <citation type="journal article" date="2016" name="Nat. Commun.">
        <title>Thousands of microbial genomes shed light on interconnected biogeochemical processes in an aquifer system.</title>
        <authorList>
            <person name="Anantharaman K."/>
            <person name="Brown C.T."/>
            <person name="Hug L.A."/>
            <person name="Sharon I."/>
            <person name="Castelle C.J."/>
            <person name="Probst A.J."/>
            <person name="Thomas B.C."/>
            <person name="Singh A."/>
            <person name="Wilkins M.J."/>
            <person name="Karaoz U."/>
            <person name="Brodie E.L."/>
            <person name="Williams K.H."/>
            <person name="Hubbard S.S."/>
            <person name="Banfield J.F."/>
        </authorList>
    </citation>
    <scope>NUCLEOTIDE SEQUENCE [LARGE SCALE GENOMIC DNA]</scope>
</reference>
<dbReference type="PANTHER" id="PTHR23135">
    <property type="entry name" value="MUR LIGASE FAMILY MEMBER"/>
    <property type="match status" value="1"/>
</dbReference>
<keyword evidence="1" id="KW-0547">Nucleotide-binding</keyword>
<dbReference type="GO" id="GO:0046872">
    <property type="term" value="F:metal ion binding"/>
    <property type="evidence" value="ECO:0007669"/>
    <property type="project" value="UniProtKB-KW"/>
</dbReference>
<evidence type="ECO:0000259" key="3">
    <source>
        <dbReference type="Pfam" id="PF08353"/>
    </source>
</evidence>
<dbReference type="GO" id="GO:0005524">
    <property type="term" value="F:ATP binding"/>
    <property type="evidence" value="ECO:0007669"/>
    <property type="project" value="UniProtKB-UniRule"/>
</dbReference>
<name>A0A1F4W108_UNCKA</name>
<dbReference type="UniPathway" id="UPA00219"/>
<evidence type="ECO:0000313" key="4">
    <source>
        <dbReference type="EMBL" id="OGC63112.1"/>
    </source>
</evidence>
<keyword evidence="1" id="KW-0479">Metal-binding</keyword>
<dbReference type="GO" id="GO:0016881">
    <property type="term" value="F:acid-amino acid ligase activity"/>
    <property type="evidence" value="ECO:0007669"/>
    <property type="project" value="InterPro"/>
</dbReference>
<evidence type="ECO:0000256" key="1">
    <source>
        <dbReference type="HAMAP-Rule" id="MF_02214"/>
    </source>
</evidence>
<feature type="domain" description="Mur ligase central" evidence="2">
    <location>
        <begin position="54"/>
        <end position="228"/>
    </location>
</feature>
<keyword evidence="1" id="KW-0961">Cell wall biogenesis/degradation</keyword>